<dbReference type="AlphaFoldDB" id="A0A8S8ZKC1"/>
<evidence type="ECO:0000313" key="3">
    <source>
        <dbReference type="Proteomes" id="UP000433876"/>
    </source>
</evidence>
<protein>
    <recommendedName>
        <fullName evidence="1">DUF7053 domain-containing protein</fullName>
    </recommendedName>
</protein>
<accession>A0A8S8ZKC1</accession>
<feature type="domain" description="DUF7053" evidence="1">
    <location>
        <begin position="6"/>
        <end position="165"/>
    </location>
</feature>
<evidence type="ECO:0000313" key="2">
    <source>
        <dbReference type="EMBL" id="KAA8629688.1"/>
    </source>
</evidence>
<comment type="caution">
    <text evidence="2">The sequence shown here is derived from an EMBL/GenBank/DDBJ whole genome shotgun (WGS) entry which is preliminary data.</text>
</comment>
<sequence>MSFLSTKAQLLHKSPLPPKTTREQAIKLLQDHEFLLSCDPHLAKCEPLTPSTSPTVPAAVQPRVLGETKSYKVTDVIHTLPAGLWDSNVVSTYEFAKLDTGLFVRIRSPLSMVMETVWEIKEGKDGGLEIVENVEISCSRLLIGIAKGQCEGAWEGIHGKMVKRLAGSGGVDLA</sequence>
<dbReference type="InterPro" id="IPR055481">
    <property type="entry name" value="DUF7053"/>
</dbReference>
<dbReference type="PANTHER" id="PTHR38117">
    <property type="entry name" value="NACHT AND WD40 DOMAIN PROTEIN"/>
    <property type="match status" value="1"/>
</dbReference>
<dbReference type="PANTHER" id="PTHR38117:SF1">
    <property type="entry name" value="DUF3074 DOMAIN-CONTAINING PROTEIN"/>
    <property type="match status" value="1"/>
</dbReference>
<proteinExistence type="predicted"/>
<gene>
    <name evidence="2" type="ORF">SMACR_12871</name>
</gene>
<evidence type="ECO:0000259" key="1">
    <source>
        <dbReference type="Pfam" id="PF23155"/>
    </source>
</evidence>
<reference evidence="2 3" key="1">
    <citation type="submission" date="2017-07" db="EMBL/GenBank/DDBJ databases">
        <title>Genome sequence of the Sordaria macrospora wild type strain R19027.</title>
        <authorList>
            <person name="Nowrousian M."/>
            <person name="Teichert I."/>
            <person name="Kueck U."/>
        </authorList>
    </citation>
    <scope>NUCLEOTIDE SEQUENCE [LARGE SCALE GENOMIC DNA]</scope>
    <source>
        <strain evidence="2 3">R19027</strain>
        <tissue evidence="2">Mycelium</tissue>
    </source>
</reference>
<name>A0A8S8ZKC1_SORMA</name>
<dbReference type="Pfam" id="PF23155">
    <property type="entry name" value="DUF7053"/>
    <property type="match status" value="1"/>
</dbReference>
<dbReference type="Proteomes" id="UP000433876">
    <property type="component" value="Unassembled WGS sequence"/>
</dbReference>
<dbReference type="EMBL" id="NMPR01000127">
    <property type="protein sequence ID" value="KAA8629688.1"/>
    <property type="molecule type" value="Genomic_DNA"/>
</dbReference>
<organism evidence="2 3">
    <name type="scientific">Sordaria macrospora</name>
    <dbReference type="NCBI Taxonomy" id="5147"/>
    <lineage>
        <taxon>Eukaryota</taxon>
        <taxon>Fungi</taxon>
        <taxon>Dikarya</taxon>
        <taxon>Ascomycota</taxon>
        <taxon>Pezizomycotina</taxon>
        <taxon>Sordariomycetes</taxon>
        <taxon>Sordariomycetidae</taxon>
        <taxon>Sordariales</taxon>
        <taxon>Sordariaceae</taxon>
        <taxon>Sordaria</taxon>
    </lineage>
</organism>